<reference evidence="1 2" key="1">
    <citation type="journal article" date="2014" name="Nat. Commun.">
        <title>Molecular traces of alternative social organization in a termite genome.</title>
        <authorList>
            <person name="Terrapon N."/>
            <person name="Li C."/>
            <person name="Robertson H.M."/>
            <person name="Ji L."/>
            <person name="Meng X."/>
            <person name="Booth W."/>
            <person name="Chen Z."/>
            <person name="Childers C.P."/>
            <person name="Glastad K.M."/>
            <person name="Gokhale K."/>
            <person name="Gowin J."/>
            <person name="Gronenberg W."/>
            <person name="Hermansen R.A."/>
            <person name="Hu H."/>
            <person name="Hunt B.G."/>
            <person name="Huylmans A.K."/>
            <person name="Khalil S.M."/>
            <person name="Mitchell R.D."/>
            <person name="Munoz-Torres M.C."/>
            <person name="Mustard J.A."/>
            <person name="Pan H."/>
            <person name="Reese J.T."/>
            <person name="Scharf M.E."/>
            <person name="Sun F."/>
            <person name="Vogel H."/>
            <person name="Xiao J."/>
            <person name="Yang W."/>
            <person name="Yang Z."/>
            <person name="Yang Z."/>
            <person name="Zhou J."/>
            <person name="Zhu J."/>
            <person name="Brent C.S."/>
            <person name="Elsik C.G."/>
            <person name="Goodisman M.A."/>
            <person name="Liberles D.A."/>
            <person name="Roe R.M."/>
            <person name="Vargo E.L."/>
            <person name="Vilcinskas A."/>
            <person name="Wang J."/>
            <person name="Bornberg-Bauer E."/>
            <person name="Korb J."/>
            <person name="Zhang G."/>
            <person name="Liebig J."/>
        </authorList>
    </citation>
    <scope>NUCLEOTIDE SEQUENCE [LARGE SCALE GENOMIC DNA]</scope>
    <source>
        <tissue evidence="1">Whole organism</tissue>
    </source>
</reference>
<proteinExistence type="predicted"/>
<organism evidence="1 2">
    <name type="scientific">Zootermopsis nevadensis</name>
    <name type="common">Dampwood termite</name>
    <dbReference type="NCBI Taxonomy" id="136037"/>
    <lineage>
        <taxon>Eukaryota</taxon>
        <taxon>Metazoa</taxon>
        <taxon>Ecdysozoa</taxon>
        <taxon>Arthropoda</taxon>
        <taxon>Hexapoda</taxon>
        <taxon>Insecta</taxon>
        <taxon>Pterygota</taxon>
        <taxon>Neoptera</taxon>
        <taxon>Polyneoptera</taxon>
        <taxon>Dictyoptera</taxon>
        <taxon>Blattodea</taxon>
        <taxon>Blattoidea</taxon>
        <taxon>Termitoidae</taxon>
        <taxon>Termopsidae</taxon>
        <taxon>Zootermopsis</taxon>
    </lineage>
</organism>
<gene>
    <name evidence="1" type="ORF">L798_12673</name>
</gene>
<sequence>MVPLPIFFALDQIIKRNSTDAWRWLFLRRSRKLSIHRYELLLKCGCGHRSRGRVCRCNVFYADSRRIPPSDRAISHYRLRDALTATLTQVLLAPRSREVQNTRASDRKKIRK</sequence>
<evidence type="ECO:0000313" key="2">
    <source>
        <dbReference type="Proteomes" id="UP000027135"/>
    </source>
</evidence>
<dbReference type="AlphaFoldDB" id="A0A067QW06"/>
<dbReference type="Proteomes" id="UP000027135">
    <property type="component" value="Unassembled WGS sequence"/>
</dbReference>
<protein>
    <submittedName>
        <fullName evidence="1">Uncharacterized protein</fullName>
    </submittedName>
</protein>
<keyword evidence="2" id="KW-1185">Reference proteome</keyword>
<accession>A0A067QW06</accession>
<dbReference type="EMBL" id="KK852947">
    <property type="protein sequence ID" value="KDR13410.1"/>
    <property type="molecule type" value="Genomic_DNA"/>
</dbReference>
<evidence type="ECO:0000313" key="1">
    <source>
        <dbReference type="EMBL" id="KDR13410.1"/>
    </source>
</evidence>
<name>A0A067QW06_ZOONE</name>
<dbReference type="InParanoid" id="A0A067QW06"/>